<name>A0ABQ8IKH4_9ROSI</name>
<gene>
    <name evidence="1" type="ORF">JRO89_XS01G0128200</name>
</gene>
<reference evidence="1 2" key="1">
    <citation type="submission" date="2021-02" db="EMBL/GenBank/DDBJ databases">
        <title>Plant Genome Project.</title>
        <authorList>
            <person name="Zhang R.-G."/>
        </authorList>
    </citation>
    <scope>NUCLEOTIDE SEQUENCE [LARGE SCALE GENOMIC DNA]</scope>
    <source>
        <tissue evidence="1">Leaves</tissue>
    </source>
</reference>
<dbReference type="PANTHER" id="PTHR46667">
    <property type="entry name" value="OS05G0182700 PROTEIN"/>
    <property type="match status" value="1"/>
</dbReference>
<accession>A0ABQ8IKH4</accession>
<dbReference type="PANTHER" id="PTHR46667:SF1">
    <property type="entry name" value="OS09G0482740 PROTEIN"/>
    <property type="match status" value="1"/>
</dbReference>
<evidence type="ECO:0000313" key="2">
    <source>
        <dbReference type="Proteomes" id="UP000827721"/>
    </source>
</evidence>
<organism evidence="1 2">
    <name type="scientific">Xanthoceras sorbifolium</name>
    <dbReference type="NCBI Taxonomy" id="99658"/>
    <lineage>
        <taxon>Eukaryota</taxon>
        <taxon>Viridiplantae</taxon>
        <taxon>Streptophyta</taxon>
        <taxon>Embryophyta</taxon>
        <taxon>Tracheophyta</taxon>
        <taxon>Spermatophyta</taxon>
        <taxon>Magnoliopsida</taxon>
        <taxon>eudicotyledons</taxon>
        <taxon>Gunneridae</taxon>
        <taxon>Pentapetalae</taxon>
        <taxon>rosids</taxon>
        <taxon>malvids</taxon>
        <taxon>Sapindales</taxon>
        <taxon>Sapindaceae</taxon>
        <taxon>Xanthoceroideae</taxon>
        <taxon>Xanthoceras</taxon>
    </lineage>
</organism>
<proteinExistence type="predicted"/>
<protein>
    <submittedName>
        <fullName evidence="1">Uncharacterized protein</fullName>
    </submittedName>
</protein>
<dbReference type="Proteomes" id="UP000827721">
    <property type="component" value="Unassembled WGS sequence"/>
</dbReference>
<dbReference type="EMBL" id="JAFEMO010000001">
    <property type="protein sequence ID" value="KAH7576672.1"/>
    <property type="molecule type" value="Genomic_DNA"/>
</dbReference>
<evidence type="ECO:0000313" key="1">
    <source>
        <dbReference type="EMBL" id="KAH7576672.1"/>
    </source>
</evidence>
<sequence length="83" mass="9141">MALQAGVSTSKVLILLGAGFTSSIVLRSERLSELISQLQELLKGVEEVEISPFKYDSSFLAAQVYRILCFFVYTLSSIKTAFS</sequence>
<keyword evidence="2" id="KW-1185">Reference proteome</keyword>
<comment type="caution">
    <text evidence="1">The sequence shown here is derived from an EMBL/GenBank/DDBJ whole genome shotgun (WGS) entry which is preliminary data.</text>
</comment>